<evidence type="ECO:0000259" key="13">
    <source>
        <dbReference type="PROSITE" id="PS50929"/>
    </source>
</evidence>
<dbReference type="InterPro" id="IPR011917">
    <property type="entry name" value="ABC_transpr_lipidA"/>
</dbReference>
<dbReference type="InterPro" id="IPR011527">
    <property type="entry name" value="ABC1_TM_dom"/>
</dbReference>
<evidence type="ECO:0000256" key="9">
    <source>
        <dbReference type="ARBA" id="ARBA00023055"/>
    </source>
</evidence>
<dbReference type="SUPFAM" id="SSF52540">
    <property type="entry name" value="P-loop containing nucleoside triphosphate hydrolases"/>
    <property type="match status" value="1"/>
</dbReference>
<dbReference type="SUPFAM" id="SSF90123">
    <property type="entry name" value="ABC transporter transmembrane region"/>
    <property type="match status" value="1"/>
</dbReference>
<dbReference type="Gene3D" id="1.20.1560.10">
    <property type="entry name" value="ABC transporter type 1, transmembrane domain"/>
    <property type="match status" value="1"/>
</dbReference>
<dbReference type="InterPro" id="IPR039421">
    <property type="entry name" value="Type_1_exporter"/>
</dbReference>
<dbReference type="InterPro" id="IPR027417">
    <property type="entry name" value="P-loop_NTPase"/>
</dbReference>
<evidence type="ECO:0000256" key="6">
    <source>
        <dbReference type="ARBA" id="ARBA00022840"/>
    </source>
</evidence>
<feature type="transmembrane region" description="Helical" evidence="11">
    <location>
        <begin position="172"/>
        <end position="190"/>
    </location>
</feature>
<dbReference type="GO" id="GO:0005886">
    <property type="term" value="C:plasma membrane"/>
    <property type="evidence" value="ECO:0007669"/>
    <property type="project" value="UniProtKB-SubCell"/>
</dbReference>
<keyword evidence="7" id="KW-1278">Translocase</keyword>
<dbReference type="FunFam" id="3.40.50.300:FF:000140">
    <property type="entry name" value="Lipid A export ATP-binding/permease protein MsbA"/>
    <property type="match status" value="1"/>
</dbReference>
<keyword evidence="10 11" id="KW-0472">Membrane</keyword>
<dbReference type="InterPro" id="IPR036640">
    <property type="entry name" value="ABC1_TM_sf"/>
</dbReference>
<evidence type="ECO:0000256" key="3">
    <source>
        <dbReference type="ARBA" id="ARBA00022475"/>
    </source>
</evidence>
<dbReference type="AlphaFoldDB" id="A0A4V2GJ16"/>
<feature type="domain" description="ABC transmembrane type-1" evidence="13">
    <location>
        <begin position="32"/>
        <end position="314"/>
    </location>
</feature>
<dbReference type="CDD" id="cd18552">
    <property type="entry name" value="ABC_6TM_MsbA_like"/>
    <property type="match status" value="1"/>
</dbReference>
<evidence type="ECO:0000256" key="11">
    <source>
        <dbReference type="SAM" id="Phobius"/>
    </source>
</evidence>
<evidence type="ECO:0000256" key="2">
    <source>
        <dbReference type="ARBA" id="ARBA00022448"/>
    </source>
</evidence>
<evidence type="ECO:0000256" key="1">
    <source>
        <dbReference type="ARBA" id="ARBA00004651"/>
    </source>
</evidence>
<keyword evidence="3" id="KW-1003">Cell membrane</keyword>
<name>A0A4V2GJ16_9GAMM</name>
<dbReference type="RefSeq" id="WP_239016203.1">
    <property type="nucleotide sequence ID" value="NZ_SHLI01000001.1"/>
</dbReference>
<gene>
    <name evidence="14" type="ORF">EV698_0763</name>
</gene>
<dbReference type="GO" id="GO:0005524">
    <property type="term" value="F:ATP binding"/>
    <property type="evidence" value="ECO:0007669"/>
    <property type="project" value="UniProtKB-KW"/>
</dbReference>
<dbReference type="SMART" id="SM00382">
    <property type="entry name" value="AAA"/>
    <property type="match status" value="1"/>
</dbReference>
<dbReference type="EMBL" id="SHLI01000001">
    <property type="protein sequence ID" value="RZU98515.1"/>
    <property type="molecule type" value="Genomic_DNA"/>
</dbReference>
<evidence type="ECO:0000256" key="4">
    <source>
        <dbReference type="ARBA" id="ARBA00022692"/>
    </source>
</evidence>
<dbReference type="NCBIfam" id="TIGR02203">
    <property type="entry name" value="MsbA_lipidA"/>
    <property type="match status" value="1"/>
</dbReference>
<comment type="subcellular location">
    <subcellularLocation>
        <location evidence="1">Cell membrane</location>
        <topology evidence="1">Multi-pass membrane protein</topology>
    </subcellularLocation>
</comment>
<dbReference type="InterPro" id="IPR017871">
    <property type="entry name" value="ABC_transporter-like_CS"/>
</dbReference>
<keyword evidence="15" id="KW-1185">Reference proteome</keyword>
<feature type="transmembrane region" description="Helical" evidence="11">
    <location>
        <begin position="254"/>
        <end position="274"/>
    </location>
</feature>
<dbReference type="InterPro" id="IPR003439">
    <property type="entry name" value="ABC_transporter-like_ATP-bd"/>
</dbReference>
<feature type="transmembrane region" description="Helical" evidence="11">
    <location>
        <begin position="146"/>
        <end position="166"/>
    </location>
</feature>
<dbReference type="InterPro" id="IPR003593">
    <property type="entry name" value="AAA+_ATPase"/>
</dbReference>
<feature type="domain" description="ABC transporter" evidence="12">
    <location>
        <begin position="346"/>
        <end position="582"/>
    </location>
</feature>
<evidence type="ECO:0000313" key="14">
    <source>
        <dbReference type="EMBL" id="RZU98515.1"/>
    </source>
</evidence>
<proteinExistence type="predicted"/>
<feature type="transmembrane region" description="Helical" evidence="11">
    <location>
        <begin position="280"/>
        <end position="299"/>
    </location>
</feature>
<keyword evidence="9" id="KW-0445">Lipid transport</keyword>
<evidence type="ECO:0000256" key="10">
    <source>
        <dbReference type="ARBA" id="ARBA00023136"/>
    </source>
</evidence>
<reference evidence="14 15" key="1">
    <citation type="submission" date="2019-02" db="EMBL/GenBank/DDBJ databases">
        <title>Genomic Encyclopedia of Type Strains, Phase IV (KMG-IV): sequencing the most valuable type-strain genomes for metagenomic binning, comparative biology and taxonomic classification.</title>
        <authorList>
            <person name="Goeker M."/>
        </authorList>
    </citation>
    <scope>NUCLEOTIDE SEQUENCE [LARGE SCALE GENOMIC DNA]</scope>
    <source>
        <strain evidence="14 15">DSM 21056</strain>
    </source>
</reference>
<dbReference type="PROSITE" id="PS50893">
    <property type="entry name" value="ABC_TRANSPORTER_2"/>
    <property type="match status" value="1"/>
</dbReference>
<evidence type="ECO:0000256" key="8">
    <source>
        <dbReference type="ARBA" id="ARBA00022989"/>
    </source>
</evidence>
<dbReference type="Pfam" id="PF00005">
    <property type="entry name" value="ABC_tran"/>
    <property type="match status" value="1"/>
</dbReference>
<dbReference type="GO" id="GO:0015421">
    <property type="term" value="F:ABC-type oligopeptide transporter activity"/>
    <property type="evidence" value="ECO:0007669"/>
    <property type="project" value="TreeGrafter"/>
</dbReference>
<dbReference type="PROSITE" id="PS00211">
    <property type="entry name" value="ABC_TRANSPORTER_1"/>
    <property type="match status" value="1"/>
</dbReference>
<organism evidence="14 15">
    <name type="scientific">Spiribacter vilamensis</name>
    <dbReference type="NCBI Taxonomy" id="531306"/>
    <lineage>
        <taxon>Bacteria</taxon>
        <taxon>Pseudomonadati</taxon>
        <taxon>Pseudomonadota</taxon>
        <taxon>Gammaproteobacteria</taxon>
        <taxon>Chromatiales</taxon>
        <taxon>Ectothiorhodospiraceae</taxon>
        <taxon>Spiribacter</taxon>
    </lineage>
</organism>
<evidence type="ECO:0000256" key="5">
    <source>
        <dbReference type="ARBA" id="ARBA00022741"/>
    </source>
</evidence>
<dbReference type="PANTHER" id="PTHR43394:SF1">
    <property type="entry name" value="ATP-BINDING CASSETTE SUB-FAMILY B MEMBER 10, MITOCHONDRIAL"/>
    <property type="match status" value="1"/>
</dbReference>
<evidence type="ECO:0000256" key="7">
    <source>
        <dbReference type="ARBA" id="ARBA00022967"/>
    </source>
</evidence>
<feature type="transmembrane region" description="Helical" evidence="11">
    <location>
        <begin position="70"/>
        <end position="89"/>
    </location>
</feature>
<sequence>MSRSSSGMQAATGMQIYRRLIAYVLVYWRVAVVAVAGMLVTGASEAGFAWLVKPMLDSGFVERDPAVLQLIPLGVLAIFLVRGISSFAAQYSTAWISRRVIARLRGEVFARLLTLPRRYFDDISSGMLLSRLTYNVEQVAQAGTNAMVIIIRDSATVFFLLAYMAWLSWSLTLTFMLLGPVVIGVVLYVSKRFRRLSHTIQQSVGSIAYVAEEAIEGSDEVRMHGAQRVEQARFETANQRNIDQFMKFASTQALSTPVVQFCAALALSIVVWLATSQGSVTSVSVGTFVSFITAMMLLLQPLKRLTRVHAEIQRGIAAGESIFEIIDEPPETDNGEYAPERVGGQISFRDVCFAYDTGTAAVLDAINLDIPAGETVAIVGRSGSGKTTLVNLLPRFYEPTAGEIRLDGVALADYRLDALRRQLALVGQQVVLFNTTIAENIAYGKDPMPSREAIVAAAEAANARDFIDALPSGFETLIGADGVQLSGGQRQRLAIARALLKDAPVLILDEATSALDSESEQHIQSALERLIRGRTTLVIAHRLSTIERADRIVVLDAGRVVEQGTHAELIASRGHYAALHRLQFRSEWSQADDD</sequence>
<dbReference type="GO" id="GO:0034040">
    <property type="term" value="F:ATPase-coupled lipid transmembrane transporter activity"/>
    <property type="evidence" value="ECO:0007669"/>
    <property type="project" value="InterPro"/>
</dbReference>
<dbReference type="Gene3D" id="3.40.50.300">
    <property type="entry name" value="P-loop containing nucleotide triphosphate hydrolases"/>
    <property type="match status" value="1"/>
</dbReference>
<dbReference type="Proteomes" id="UP000292298">
    <property type="component" value="Unassembled WGS sequence"/>
</dbReference>
<evidence type="ECO:0000313" key="15">
    <source>
        <dbReference type="Proteomes" id="UP000292298"/>
    </source>
</evidence>
<dbReference type="GO" id="GO:0016887">
    <property type="term" value="F:ATP hydrolysis activity"/>
    <property type="evidence" value="ECO:0007669"/>
    <property type="project" value="InterPro"/>
</dbReference>
<keyword evidence="5" id="KW-0547">Nucleotide-binding</keyword>
<keyword evidence="8 11" id="KW-1133">Transmembrane helix</keyword>
<evidence type="ECO:0000259" key="12">
    <source>
        <dbReference type="PROSITE" id="PS50893"/>
    </source>
</evidence>
<protein>
    <submittedName>
        <fullName evidence="14">Subfamily B ATP-binding cassette protein MsbA</fullName>
    </submittedName>
</protein>
<feature type="transmembrane region" description="Helical" evidence="11">
    <location>
        <begin position="20"/>
        <end position="50"/>
    </location>
</feature>
<accession>A0A4V2GJ16</accession>
<keyword evidence="2" id="KW-0813">Transport</keyword>
<keyword evidence="6 14" id="KW-0067">ATP-binding</keyword>
<dbReference type="PANTHER" id="PTHR43394">
    <property type="entry name" value="ATP-DEPENDENT PERMEASE MDL1, MITOCHONDRIAL"/>
    <property type="match status" value="1"/>
</dbReference>
<dbReference type="PROSITE" id="PS50929">
    <property type="entry name" value="ABC_TM1F"/>
    <property type="match status" value="1"/>
</dbReference>
<dbReference type="Pfam" id="PF00664">
    <property type="entry name" value="ABC_membrane"/>
    <property type="match status" value="1"/>
</dbReference>
<comment type="caution">
    <text evidence="14">The sequence shown here is derived from an EMBL/GenBank/DDBJ whole genome shotgun (WGS) entry which is preliminary data.</text>
</comment>
<keyword evidence="4 11" id="KW-0812">Transmembrane</keyword>